<proteinExistence type="predicted"/>
<feature type="domain" description="Transcriptional regulator SbtR-like C-terminal" evidence="2">
    <location>
        <begin position="8"/>
        <end position="84"/>
    </location>
</feature>
<dbReference type="EMBL" id="CADCVQ010000124">
    <property type="protein sequence ID" value="CAA9515360.1"/>
    <property type="molecule type" value="Genomic_DNA"/>
</dbReference>
<reference evidence="3" key="1">
    <citation type="submission" date="2020-02" db="EMBL/GenBank/DDBJ databases">
        <authorList>
            <person name="Meier V. D."/>
        </authorList>
    </citation>
    <scope>NUCLEOTIDE SEQUENCE</scope>
    <source>
        <strain evidence="3">AVDCRST_MAG67</strain>
    </source>
</reference>
<evidence type="ECO:0000256" key="1">
    <source>
        <dbReference type="SAM" id="MobiDB-lite"/>
    </source>
</evidence>
<dbReference type="Gene3D" id="1.10.357.10">
    <property type="entry name" value="Tetracycline Repressor, domain 2"/>
    <property type="match status" value="1"/>
</dbReference>
<dbReference type="InterPro" id="IPR049445">
    <property type="entry name" value="TetR_SbtR-like_C"/>
</dbReference>
<name>A0A6J4T6T0_9ACTN</name>
<gene>
    <name evidence="3" type="ORF">AVDCRST_MAG67-3065</name>
</gene>
<sequence>MASAATTASSCRRPARGHALSRALMREVEHALGAAQAAGEVRPDLTPTDLPIIIMAISHATAPLHGEHPVLWRRFLRLFLDGARVDSPSDLGAPPVPRGQFERSRDACR</sequence>
<evidence type="ECO:0000313" key="3">
    <source>
        <dbReference type="EMBL" id="CAA9515360.1"/>
    </source>
</evidence>
<dbReference type="Pfam" id="PF21597">
    <property type="entry name" value="TetR_C_43"/>
    <property type="match status" value="1"/>
</dbReference>
<dbReference type="InterPro" id="IPR036271">
    <property type="entry name" value="Tet_transcr_reg_TetR-rel_C_sf"/>
</dbReference>
<dbReference type="AlphaFoldDB" id="A0A6J4T6T0"/>
<protein>
    <recommendedName>
        <fullName evidence="2">Transcriptional regulator SbtR-like C-terminal domain-containing protein</fullName>
    </recommendedName>
</protein>
<evidence type="ECO:0000259" key="2">
    <source>
        <dbReference type="Pfam" id="PF21597"/>
    </source>
</evidence>
<organism evidence="3">
    <name type="scientific">uncultured Solirubrobacteraceae bacterium</name>
    <dbReference type="NCBI Taxonomy" id="1162706"/>
    <lineage>
        <taxon>Bacteria</taxon>
        <taxon>Bacillati</taxon>
        <taxon>Actinomycetota</taxon>
        <taxon>Thermoleophilia</taxon>
        <taxon>Solirubrobacterales</taxon>
        <taxon>Solirubrobacteraceae</taxon>
        <taxon>environmental samples</taxon>
    </lineage>
</organism>
<feature type="region of interest" description="Disordered" evidence="1">
    <location>
        <begin position="85"/>
        <end position="109"/>
    </location>
</feature>
<dbReference type="SUPFAM" id="SSF48498">
    <property type="entry name" value="Tetracyclin repressor-like, C-terminal domain"/>
    <property type="match status" value="1"/>
</dbReference>
<feature type="compositionally biased region" description="Basic and acidic residues" evidence="1">
    <location>
        <begin position="100"/>
        <end position="109"/>
    </location>
</feature>
<accession>A0A6J4T6T0</accession>